<comment type="caution">
    <text evidence="1">The sequence shown here is derived from an EMBL/GenBank/DDBJ whole genome shotgun (WGS) entry which is preliminary data.</text>
</comment>
<dbReference type="Proteomes" id="UP000299102">
    <property type="component" value="Unassembled WGS sequence"/>
</dbReference>
<name>A0A4C1Y4C4_EUMVA</name>
<proteinExistence type="predicted"/>
<reference evidence="1 2" key="1">
    <citation type="journal article" date="2019" name="Commun. Biol.">
        <title>The bagworm genome reveals a unique fibroin gene that provides high tensile strength.</title>
        <authorList>
            <person name="Kono N."/>
            <person name="Nakamura H."/>
            <person name="Ohtoshi R."/>
            <person name="Tomita M."/>
            <person name="Numata K."/>
            <person name="Arakawa K."/>
        </authorList>
    </citation>
    <scope>NUCLEOTIDE SEQUENCE [LARGE SCALE GENOMIC DNA]</scope>
</reference>
<protein>
    <submittedName>
        <fullName evidence="1">Uncharacterized protein</fullName>
    </submittedName>
</protein>
<gene>
    <name evidence="1" type="ORF">EVAR_49769_1</name>
</gene>
<organism evidence="1 2">
    <name type="scientific">Eumeta variegata</name>
    <name type="common">Bagworm moth</name>
    <name type="synonym">Eumeta japonica</name>
    <dbReference type="NCBI Taxonomy" id="151549"/>
    <lineage>
        <taxon>Eukaryota</taxon>
        <taxon>Metazoa</taxon>
        <taxon>Ecdysozoa</taxon>
        <taxon>Arthropoda</taxon>
        <taxon>Hexapoda</taxon>
        <taxon>Insecta</taxon>
        <taxon>Pterygota</taxon>
        <taxon>Neoptera</taxon>
        <taxon>Endopterygota</taxon>
        <taxon>Lepidoptera</taxon>
        <taxon>Glossata</taxon>
        <taxon>Ditrysia</taxon>
        <taxon>Tineoidea</taxon>
        <taxon>Psychidae</taxon>
        <taxon>Oiketicinae</taxon>
        <taxon>Eumeta</taxon>
    </lineage>
</organism>
<dbReference type="AlphaFoldDB" id="A0A4C1Y4C4"/>
<evidence type="ECO:0000313" key="1">
    <source>
        <dbReference type="EMBL" id="GBP69682.1"/>
    </source>
</evidence>
<keyword evidence="2" id="KW-1185">Reference proteome</keyword>
<evidence type="ECO:0000313" key="2">
    <source>
        <dbReference type="Proteomes" id="UP000299102"/>
    </source>
</evidence>
<accession>A0A4C1Y4C4</accession>
<sequence>MPEWKGRVPLTHSHCERITASNVEFESGSAVNSLIDMREFESAKGVQAFTLLLRLPSASDARSIPICLQAGIAASIRGPHSAL</sequence>
<dbReference type="EMBL" id="BGZK01001049">
    <property type="protein sequence ID" value="GBP69682.1"/>
    <property type="molecule type" value="Genomic_DNA"/>
</dbReference>